<evidence type="ECO:0000256" key="12">
    <source>
        <dbReference type="RuleBase" id="RU003357"/>
    </source>
</evidence>
<evidence type="ECO:0000256" key="5">
    <source>
        <dbReference type="ARBA" id="ARBA00022692"/>
    </source>
</evidence>
<protein>
    <submittedName>
        <fullName evidence="16">TonB-dependent receptor</fullName>
    </submittedName>
</protein>
<feature type="signal peptide" evidence="13">
    <location>
        <begin position="1"/>
        <end position="27"/>
    </location>
</feature>
<comment type="caution">
    <text evidence="16">The sequence shown here is derived from an EMBL/GenBank/DDBJ whole genome shotgun (WGS) entry which is preliminary data.</text>
</comment>
<keyword evidence="3 11" id="KW-1134">Transmembrane beta strand</keyword>
<keyword evidence="16" id="KW-0675">Receptor</keyword>
<dbReference type="InterPro" id="IPR036942">
    <property type="entry name" value="Beta-barrel_TonB_sf"/>
</dbReference>
<accession>A0ABU3BU15</accession>
<keyword evidence="8 12" id="KW-0798">TonB box</keyword>
<evidence type="ECO:0000256" key="10">
    <source>
        <dbReference type="ARBA" id="ARBA00023237"/>
    </source>
</evidence>
<comment type="similarity">
    <text evidence="11 12">Belongs to the TonB-dependent receptor family.</text>
</comment>
<dbReference type="PROSITE" id="PS52016">
    <property type="entry name" value="TONB_DEPENDENT_REC_3"/>
    <property type="match status" value="1"/>
</dbReference>
<evidence type="ECO:0000256" key="1">
    <source>
        <dbReference type="ARBA" id="ARBA00004571"/>
    </source>
</evidence>
<dbReference type="Gene3D" id="2.40.170.20">
    <property type="entry name" value="TonB-dependent receptor, beta-barrel domain"/>
    <property type="match status" value="1"/>
</dbReference>
<sequence length="840" mass="88988">MNVPPRPSARRLGAVLALLLAAPAALAQTGTVTGRVVDAENGQPLPGATVRLAAPERGGVERGGAADAFGRFVLRDVPAGPAVLTASFVGFVAAEQTATVADGETVALDFRLAEEDGRLAEVVVRSEKFVRNLQETQSSVAVVGDGALNALPIRDWRDAGLLVGNFSGNGVGGFVIRGINSAGVGFGGQGTTAQLYIDGIAQNQASTRSGARGTWDVEAVEVFRGPQSTVAGRNALAGAVSIRSKDPSFEYGAAARLRGGSQETAEGALMLTGPLVADQLAFRLSGELQREDTGFRYTALEDEGFDLSDATENGYASAKARLLFTPTALPGFSARLAYGYAYDRPNIYFNANGPDFEARESTSPFTVLDDNRTHNVSLEAAYDLTDALTITSLTGYLANERTYDSLEQQDSDPDVVIPVGQRSVVDGDDVTQELRLNVVTDRTTAVVGGYAGRFAFSGFRVDRGDVFPIVEGNLTRAAVQLGLIPAGASLPPFEVLYETDNPLSTESVNVALFGEVNHEVLPDRLTLTAGLRYDYEEYEERSEQDATISLPDSPFDAATTALVVQTLQAQIESGEQNPSASYNALLPKLGATLDVTPDLSLGAVVQRGYRAGGAEVLTTGQRNVYDPEYTWNYELALRSRWLGGRLTANANAFYTDWTDQQVRIPVEGTTLTQTVNAGASTLYGAEIELRAVAARGLTVFGSGGLVHTEFDEFVLAGRDLAGYQFPASSGETVSLGAVYEPGSGPFAALSASYTGPFYDDVGTLPDGGNDPLLRAGDYTIVNGQVGYAFGLRGVEARVAAFARNLLDEDIATRRTFDSFGQPVVRFSLPRVIGLSLDVSI</sequence>
<gene>
    <name evidence="16" type="ORF">RM540_13545</name>
</gene>
<feature type="domain" description="TonB-dependent receptor plug" evidence="15">
    <location>
        <begin position="133"/>
        <end position="239"/>
    </location>
</feature>
<dbReference type="Proteomes" id="UP001267426">
    <property type="component" value="Unassembled WGS sequence"/>
</dbReference>
<proteinExistence type="inferred from homology"/>
<evidence type="ECO:0000256" key="9">
    <source>
        <dbReference type="ARBA" id="ARBA00023136"/>
    </source>
</evidence>
<organism evidence="16 17">
    <name type="scientific">Rubrivirga litoralis</name>
    <dbReference type="NCBI Taxonomy" id="3075598"/>
    <lineage>
        <taxon>Bacteria</taxon>
        <taxon>Pseudomonadati</taxon>
        <taxon>Rhodothermota</taxon>
        <taxon>Rhodothermia</taxon>
        <taxon>Rhodothermales</taxon>
        <taxon>Rubricoccaceae</taxon>
        <taxon>Rubrivirga</taxon>
    </lineage>
</organism>
<dbReference type="InterPro" id="IPR012910">
    <property type="entry name" value="Plug_dom"/>
</dbReference>
<keyword evidence="10 11" id="KW-0998">Cell outer membrane</keyword>
<dbReference type="InterPro" id="IPR039426">
    <property type="entry name" value="TonB-dep_rcpt-like"/>
</dbReference>
<evidence type="ECO:0000256" key="13">
    <source>
        <dbReference type="SAM" id="SignalP"/>
    </source>
</evidence>
<dbReference type="Pfam" id="PF00593">
    <property type="entry name" value="TonB_dep_Rec_b-barrel"/>
    <property type="match status" value="1"/>
</dbReference>
<evidence type="ECO:0000256" key="3">
    <source>
        <dbReference type="ARBA" id="ARBA00022452"/>
    </source>
</evidence>
<feature type="chain" id="PRO_5047494400" evidence="13">
    <location>
        <begin position="28"/>
        <end position="840"/>
    </location>
</feature>
<reference evidence="16 17" key="1">
    <citation type="submission" date="2023-09" db="EMBL/GenBank/DDBJ databases">
        <authorList>
            <person name="Rey-Velasco X."/>
        </authorList>
    </citation>
    <scope>NUCLEOTIDE SEQUENCE [LARGE SCALE GENOMIC DNA]</scope>
    <source>
        <strain evidence="16 17">F394</strain>
    </source>
</reference>
<keyword evidence="7" id="KW-0406">Ion transport</keyword>
<evidence type="ECO:0000259" key="14">
    <source>
        <dbReference type="Pfam" id="PF00593"/>
    </source>
</evidence>
<keyword evidence="5 11" id="KW-0812">Transmembrane</keyword>
<dbReference type="SUPFAM" id="SSF56935">
    <property type="entry name" value="Porins"/>
    <property type="match status" value="1"/>
</dbReference>
<name>A0ABU3BU15_9BACT</name>
<comment type="subcellular location">
    <subcellularLocation>
        <location evidence="1 11">Cell outer membrane</location>
        <topology evidence="1 11">Multi-pass membrane protein</topology>
    </subcellularLocation>
</comment>
<dbReference type="PANTHER" id="PTHR32552:SF81">
    <property type="entry name" value="TONB-DEPENDENT OUTER MEMBRANE RECEPTOR"/>
    <property type="match status" value="1"/>
</dbReference>
<dbReference type="Pfam" id="PF07715">
    <property type="entry name" value="Plug"/>
    <property type="match status" value="1"/>
</dbReference>
<dbReference type="RefSeq" id="WP_311665001.1">
    <property type="nucleotide sequence ID" value="NZ_JAVRHT010000037.1"/>
</dbReference>
<evidence type="ECO:0000256" key="8">
    <source>
        <dbReference type="ARBA" id="ARBA00023077"/>
    </source>
</evidence>
<evidence type="ECO:0000256" key="7">
    <source>
        <dbReference type="ARBA" id="ARBA00023065"/>
    </source>
</evidence>
<keyword evidence="6" id="KW-0408">Iron</keyword>
<evidence type="ECO:0000259" key="15">
    <source>
        <dbReference type="Pfam" id="PF07715"/>
    </source>
</evidence>
<dbReference type="SUPFAM" id="SSF49452">
    <property type="entry name" value="Starch-binding domain-like"/>
    <property type="match status" value="1"/>
</dbReference>
<evidence type="ECO:0000313" key="16">
    <source>
        <dbReference type="EMBL" id="MDT0632779.1"/>
    </source>
</evidence>
<keyword evidence="13" id="KW-0732">Signal</keyword>
<keyword evidence="4" id="KW-0410">Iron transport</keyword>
<evidence type="ECO:0000256" key="2">
    <source>
        <dbReference type="ARBA" id="ARBA00022448"/>
    </source>
</evidence>
<evidence type="ECO:0000313" key="17">
    <source>
        <dbReference type="Proteomes" id="UP001267426"/>
    </source>
</evidence>
<dbReference type="PANTHER" id="PTHR32552">
    <property type="entry name" value="FERRICHROME IRON RECEPTOR-RELATED"/>
    <property type="match status" value="1"/>
</dbReference>
<feature type="domain" description="TonB-dependent receptor-like beta-barrel" evidence="14">
    <location>
        <begin position="345"/>
        <end position="805"/>
    </location>
</feature>
<dbReference type="InterPro" id="IPR000531">
    <property type="entry name" value="Beta-barrel_TonB"/>
</dbReference>
<keyword evidence="2 11" id="KW-0813">Transport</keyword>
<keyword evidence="17" id="KW-1185">Reference proteome</keyword>
<dbReference type="EMBL" id="JAVRHT010000037">
    <property type="protein sequence ID" value="MDT0632779.1"/>
    <property type="molecule type" value="Genomic_DNA"/>
</dbReference>
<dbReference type="Pfam" id="PF13620">
    <property type="entry name" value="CarboxypepD_reg"/>
    <property type="match status" value="1"/>
</dbReference>
<dbReference type="Gene3D" id="2.60.40.1120">
    <property type="entry name" value="Carboxypeptidase-like, regulatory domain"/>
    <property type="match status" value="1"/>
</dbReference>
<evidence type="ECO:0000256" key="6">
    <source>
        <dbReference type="ARBA" id="ARBA00023004"/>
    </source>
</evidence>
<evidence type="ECO:0000256" key="4">
    <source>
        <dbReference type="ARBA" id="ARBA00022496"/>
    </source>
</evidence>
<keyword evidence="9 11" id="KW-0472">Membrane</keyword>
<evidence type="ECO:0000256" key="11">
    <source>
        <dbReference type="PROSITE-ProRule" id="PRU01360"/>
    </source>
</evidence>
<dbReference type="InterPro" id="IPR013784">
    <property type="entry name" value="Carb-bd-like_fold"/>
</dbReference>